<sequence length="217" mass="24640">MFQSIRSSIHSQLSTIRITSYRNIGYLHRGERIRGLIRDESEYLLNPNGLKYNLESILPLKQYLSTLLENKSQINDELLLQISTHKSFAHGSKPFNEKLAIYGGHFLKYKTSLFAIQTGGIDSLGSKTSKDLISRKVLAEFIRKNELNQGIYWKKRDQLLTDSSINGEDSVFATVLEALIGGLLLNKGKLITEKFINERLLNETDPNSLINIAKNIK</sequence>
<dbReference type="PROSITE" id="PS50142">
    <property type="entry name" value="RNASE_3_2"/>
    <property type="match status" value="1"/>
</dbReference>
<dbReference type="SUPFAM" id="SSF69065">
    <property type="entry name" value="RNase III domain-like"/>
    <property type="match status" value="1"/>
</dbReference>
<dbReference type="CDD" id="cd00593">
    <property type="entry name" value="RIBOc"/>
    <property type="match status" value="1"/>
</dbReference>
<dbReference type="Gene3D" id="1.10.1520.10">
    <property type="entry name" value="Ribonuclease III domain"/>
    <property type="match status" value="1"/>
</dbReference>
<dbReference type="InterPro" id="IPR040030">
    <property type="entry name" value="Ribosomal_mL57"/>
</dbReference>
<dbReference type="Proteomes" id="UP000769528">
    <property type="component" value="Unassembled WGS sequence"/>
</dbReference>
<dbReference type="GO" id="GO:0004525">
    <property type="term" value="F:ribonuclease III activity"/>
    <property type="evidence" value="ECO:0007669"/>
    <property type="project" value="InterPro"/>
</dbReference>
<proteinExistence type="predicted"/>
<dbReference type="OrthoDB" id="2281895at2759"/>
<protein>
    <recommendedName>
        <fullName evidence="1">RNase III domain-containing protein</fullName>
    </recommendedName>
</protein>
<dbReference type="GO" id="GO:0005762">
    <property type="term" value="C:mitochondrial large ribosomal subunit"/>
    <property type="evidence" value="ECO:0007669"/>
    <property type="project" value="InterPro"/>
</dbReference>
<dbReference type="AlphaFoldDB" id="A0A9P8TDQ3"/>
<dbReference type="PANTHER" id="PTHR28160:SF1">
    <property type="entry name" value="LARGE RIBOSOMAL SUBUNIT PROTEIN ML57"/>
    <property type="match status" value="1"/>
</dbReference>
<gene>
    <name evidence="2" type="ORF">WICMUC_002515</name>
</gene>
<dbReference type="EMBL" id="JAEUBF010000722">
    <property type="protein sequence ID" value="KAH3675723.1"/>
    <property type="molecule type" value="Genomic_DNA"/>
</dbReference>
<name>A0A9P8TDQ3_9ASCO</name>
<evidence type="ECO:0000313" key="2">
    <source>
        <dbReference type="EMBL" id="KAH3675723.1"/>
    </source>
</evidence>
<evidence type="ECO:0000313" key="3">
    <source>
        <dbReference type="Proteomes" id="UP000769528"/>
    </source>
</evidence>
<feature type="domain" description="RNase III" evidence="1">
    <location>
        <begin position="60"/>
        <end position="188"/>
    </location>
</feature>
<reference evidence="2" key="1">
    <citation type="journal article" date="2021" name="Open Biol.">
        <title>Shared evolutionary footprints suggest mitochondrial oxidative damage underlies multiple complex I losses in fungi.</title>
        <authorList>
            <person name="Schikora-Tamarit M.A."/>
            <person name="Marcet-Houben M."/>
            <person name="Nosek J."/>
            <person name="Gabaldon T."/>
        </authorList>
    </citation>
    <scope>NUCLEOTIDE SEQUENCE</scope>
    <source>
        <strain evidence="2">CBS6341</strain>
    </source>
</reference>
<comment type="caution">
    <text evidence="2">The sequence shown here is derived from an EMBL/GenBank/DDBJ whole genome shotgun (WGS) entry which is preliminary data.</text>
</comment>
<dbReference type="PANTHER" id="PTHR28160">
    <property type="entry name" value="54S RIBOSOMAL PROTEIN L15, MITOCHONDRIAL"/>
    <property type="match status" value="1"/>
</dbReference>
<organism evidence="2 3">
    <name type="scientific">Wickerhamomyces mucosus</name>
    <dbReference type="NCBI Taxonomy" id="1378264"/>
    <lineage>
        <taxon>Eukaryota</taxon>
        <taxon>Fungi</taxon>
        <taxon>Dikarya</taxon>
        <taxon>Ascomycota</taxon>
        <taxon>Saccharomycotina</taxon>
        <taxon>Saccharomycetes</taxon>
        <taxon>Phaffomycetales</taxon>
        <taxon>Wickerhamomycetaceae</taxon>
        <taxon>Wickerhamomyces</taxon>
    </lineage>
</organism>
<dbReference type="GO" id="GO:0003735">
    <property type="term" value="F:structural constituent of ribosome"/>
    <property type="evidence" value="ECO:0007669"/>
    <property type="project" value="InterPro"/>
</dbReference>
<reference evidence="2" key="2">
    <citation type="submission" date="2021-01" db="EMBL/GenBank/DDBJ databases">
        <authorList>
            <person name="Schikora-Tamarit M.A."/>
        </authorList>
    </citation>
    <scope>NUCLEOTIDE SEQUENCE</scope>
    <source>
        <strain evidence="2">CBS6341</strain>
    </source>
</reference>
<keyword evidence="3" id="KW-1185">Reference proteome</keyword>
<dbReference type="GO" id="GO:0006396">
    <property type="term" value="P:RNA processing"/>
    <property type="evidence" value="ECO:0007669"/>
    <property type="project" value="InterPro"/>
</dbReference>
<evidence type="ECO:0000259" key="1">
    <source>
        <dbReference type="PROSITE" id="PS50142"/>
    </source>
</evidence>
<dbReference type="SMART" id="SM00535">
    <property type="entry name" value="RIBOc"/>
    <property type="match status" value="1"/>
</dbReference>
<dbReference type="GO" id="GO:0032543">
    <property type="term" value="P:mitochondrial translation"/>
    <property type="evidence" value="ECO:0007669"/>
    <property type="project" value="InterPro"/>
</dbReference>
<dbReference type="Pfam" id="PF14622">
    <property type="entry name" value="Ribonucleas_3_3"/>
    <property type="match status" value="1"/>
</dbReference>
<accession>A0A9P8TDQ3</accession>
<dbReference type="InterPro" id="IPR000999">
    <property type="entry name" value="RNase_III_dom"/>
</dbReference>
<dbReference type="InterPro" id="IPR036389">
    <property type="entry name" value="RNase_III_sf"/>
</dbReference>